<evidence type="ECO:0000256" key="1">
    <source>
        <dbReference type="SAM" id="Phobius"/>
    </source>
</evidence>
<feature type="transmembrane region" description="Helical" evidence="1">
    <location>
        <begin position="101"/>
        <end position="129"/>
    </location>
</feature>
<proteinExistence type="predicted"/>
<geneLocation type="mitochondrion" evidence="2"/>
<sequence length="244" mass="27674">MGRPSTKCSYLFDLHFLSTGQVALTQSLSRISWILLLQCTFRASTQLGPHSSSFHRTATQDSPWGTYHTEISMPSASLYWSHKPMTISLFHITDQRLSDIFLFWLPLHLSFGTNHALALYLIAVAVLIYCHHIRLHDLANTITLYLSFFTKPAATFQDSLFSFIPPLLDIIHSHCFEHAHPIISRRIVMDPSHLQQNAHITFIPSAPSTALSGVKQHTGPLICQLPHIRLLYQSHVQARFHSIS</sequence>
<keyword evidence="2" id="KW-0496">Mitochondrion</keyword>
<dbReference type="AlphaFoldDB" id="A0A101LW23"/>
<keyword evidence="1" id="KW-1133">Transmembrane helix</keyword>
<evidence type="ECO:0000313" key="2">
    <source>
        <dbReference type="EMBL" id="KUM46213.1"/>
    </source>
</evidence>
<dbReference type="EMBL" id="LKAM01000013">
    <property type="protein sequence ID" value="KUM46213.1"/>
    <property type="molecule type" value="Genomic_DNA"/>
</dbReference>
<keyword evidence="1" id="KW-0472">Membrane</keyword>
<name>A0A101LW23_PICGL</name>
<comment type="caution">
    <text evidence="2">The sequence shown here is derived from an EMBL/GenBank/DDBJ whole genome shotgun (WGS) entry which is preliminary data.</text>
</comment>
<gene>
    <name evidence="2" type="ORF">ABT39_MTgene2019</name>
</gene>
<accession>A0A101LW23</accession>
<keyword evidence="1" id="KW-0812">Transmembrane</keyword>
<protein>
    <submittedName>
        <fullName evidence="2">Uncharacterized protein</fullName>
    </submittedName>
</protein>
<reference evidence="2" key="1">
    <citation type="journal article" date="2015" name="Genome Biol. Evol.">
        <title>Organellar Genomes of White Spruce (Picea glauca): Assembly and Annotation.</title>
        <authorList>
            <person name="Jackman S.D."/>
            <person name="Warren R.L."/>
            <person name="Gibb E.A."/>
            <person name="Vandervalk B.P."/>
            <person name="Mohamadi H."/>
            <person name="Chu J."/>
            <person name="Raymond A."/>
            <person name="Pleasance S."/>
            <person name="Coope R."/>
            <person name="Wildung M.R."/>
            <person name="Ritland C.E."/>
            <person name="Bousquet J."/>
            <person name="Jones S.J."/>
            <person name="Bohlmann J."/>
            <person name="Birol I."/>
        </authorList>
    </citation>
    <scope>NUCLEOTIDE SEQUENCE [LARGE SCALE GENOMIC DNA]</scope>
    <source>
        <tissue evidence="2">Flushing bud</tissue>
    </source>
</reference>
<organism evidence="2">
    <name type="scientific">Picea glauca</name>
    <name type="common">White spruce</name>
    <name type="synonym">Pinus glauca</name>
    <dbReference type="NCBI Taxonomy" id="3330"/>
    <lineage>
        <taxon>Eukaryota</taxon>
        <taxon>Viridiplantae</taxon>
        <taxon>Streptophyta</taxon>
        <taxon>Embryophyta</taxon>
        <taxon>Tracheophyta</taxon>
        <taxon>Spermatophyta</taxon>
        <taxon>Pinopsida</taxon>
        <taxon>Pinidae</taxon>
        <taxon>Conifers I</taxon>
        <taxon>Pinales</taxon>
        <taxon>Pinaceae</taxon>
        <taxon>Picea</taxon>
    </lineage>
</organism>